<dbReference type="Pfam" id="PF00144">
    <property type="entry name" value="Beta-lactamase"/>
    <property type="match status" value="1"/>
</dbReference>
<evidence type="ECO:0000259" key="9">
    <source>
        <dbReference type="Pfam" id="PF00144"/>
    </source>
</evidence>
<keyword evidence="5 7" id="KW-0046">Antibiotic resistance</keyword>
<keyword evidence="6" id="KW-0802">TPR repeat</keyword>
<evidence type="ECO:0000313" key="10">
    <source>
        <dbReference type="EMBL" id="MDQ0008636.1"/>
    </source>
</evidence>
<protein>
    <recommendedName>
        <fullName evidence="3 7">Beta-lactamase</fullName>
        <ecNumber evidence="3 7">3.5.2.6</ecNumber>
    </recommendedName>
</protein>
<dbReference type="InterPro" id="IPR050491">
    <property type="entry name" value="AmpC-like"/>
</dbReference>
<dbReference type="PROSITE" id="PS50005">
    <property type="entry name" value="TPR"/>
    <property type="match status" value="1"/>
</dbReference>
<proteinExistence type="inferred from homology"/>
<dbReference type="InterPro" id="IPR011990">
    <property type="entry name" value="TPR-like_helical_dom_sf"/>
</dbReference>
<keyword evidence="4 7" id="KW-0378">Hydrolase</keyword>
<comment type="similarity">
    <text evidence="2 7">Belongs to the class-C beta-lactamase family.</text>
</comment>
<keyword evidence="11" id="KW-1185">Reference proteome</keyword>
<evidence type="ECO:0000256" key="8">
    <source>
        <dbReference type="SAM" id="SignalP"/>
    </source>
</evidence>
<evidence type="ECO:0000256" key="2">
    <source>
        <dbReference type="ARBA" id="ARBA00007840"/>
    </source>
</evidence>
<dbReference type="PANTHER" id="PTHR46825:SF8">
    <property type="entry name" value="BETA-LACTAMASE-RELATED"/>
    <property type="match status" value="1"/>
</dbReference>
<comment type="caution">
    <text evidence="10">The sequence shown here is derived from an EMBL/GenBank/DDBJ whole genome shotgun (WGS) entry which is preliminary data.</text>
</comment>
<name>A0ABT9SUH3_9GAMM</name>
<dbReference type="RefSeq" id="WP_306847446.1">
    <property type="nucleotide sequence ID" value="NZ_JAUSSK010000001.1"/>
</dbReference>
<feature type="signal peptide" evidence="8">
    <location>
        <begin position="1"/>
        <end position="21"/>
    </location>
</feature>
<dbReference type="InterPro" id="IPR019734">
    <property type="entry name" value="TPR_rpt"/>
</dbReference>
<dbReference type="InterPro" id="IPR001466">
    <property type="entry name" value="Beta-lactam-related"/>
</dbReference>
<feature type="repeat" description="TPR" evidence="6">
    <location>
        <begin position="443"/>
        <end position="476"/>
    </location>
</feature>
<dbReference type="Gene3D" id="3.40.710.10">
    <property type="entry name" value="DD-peptidase/beta-lactamase superfamily"/>
    <property type="match status" value="1"/>
</dbReference>
<gene>
    <name evidence="10" type="ORF">J2T07_000795</name>
</gene>
<comment type="catalytic activity">
    <reaction evidence="1 7">
        <text>a beta-lactam + H2O = a substituted beta-amino acid</text>
        <dbReference type="Rhea" id="RHEA:20401"/>
        <dbReference type="ChEBI" id="CHEBI:15377"/>
        <dbReference type="ChEBI" id="CHEBI:35627"/>
        <dbReference type="ChEBI" id="CHEBI:140347"/>
        <dbReference type="EC" id="3.5.2.6"/>
    </reaction>
</comment>
<evidence type="ECO:0000313" key="11">
    <source>
        <dbReference type="Proteomes" id="UP001237737"/>
    </source>
</evidence>
<dbReference type="PROSITE" id="PS00336">
    <property type="entry name" value="BETA_LACTAMASE_C"/>
    <property type="match status" value="1"/>
</dbReference>
<feature type="chain" id="PRO_5046391679" description="Beta-lactamase" evidence="8">
    <location>
        <begin position="22"/>
        <end position="489"/>
    </location>
</feature>
<feature type="domain" description="Beta-lactamase-related" evidence="9">
    <location>
        <begin position="38"/>
        <end position="364"/>
    </location>
</feature>
<evidence type="ECO:0000256" key="7">
    <source>
        <dbReference type="RuleBase" id="RU361140"/>
    </source>
</evidence>
<evidence type="ECO:0000256" key="3">
    <source>
        <dbReference type="ARBA" id="ARBA00012865"/>
    </source>
</evidence>
<reference evidence="10 11" key="1">
    <citation type="submission" date="2023-07" db="EMBL/GenBank/DDBJ databases">
        <title>Sorghum-associated microbial communities from plants grown in Nebraska, USA.</title>
        <authorList>
            <person name="Schachtman D."/>
        </authorList>
    </citation>
    <scope>NUCLEOTIDE SEQUENCE [LARGE SCALE GENOMIC DNA]</scope>
    <source>
        <strain evidence="10 11">CC60</strain>
    </source>
</reference>
<dbReference type="SUPFAM" id="SSF48452">
    <property type="entry name" value="TPR-like"/>
    <property type="match status" value="1"/>
</dbReference>
<sequence length="489" mass="53839">MPFRLPALALLLWTIATPAAAEGVTPDTTQARMDRVFQRLGTEFVATGHTDGMSIAVVKDGKAHFYNFGTTSRGEERPPTEASVYEIGSVSKLFNSLLLAHAVLERRIDPQADIRRYLPGDYPGLEWDGTPVRVIDLATTTSALPDNLPNPFPVGADPDKAPFIATQAMERIGPDQVFDELRTVKLSRKPGTVPQHSNLAPDLLGRILEKVYGEPYEALMARYIEQPLGMQPGIGKARASAEVDGYNKRHVAMPRMYERAFLMAGGLRYSPTDMAKFLTAELAATDPAIRLTQVPAWGNSDTSAVGYNWTLSRTIDGKPRLRTSGSTFGCSSYIELYPALGYGIILLANRPGETQNEMQALANQALLEIWGKPPAQVALEQALDADGYRNTSRVVTAVKRKHPELHLTEDYVNTWAYRLLGEGKAQQAIGLFRYNTGQWPASWNAFDSLAEGYEKLGDKQNAIANYRKSLALNPDNRHGAEHLQALQAK</sequence>
<accession>A0ABT9SUH3</accession>
<dbReference type="InterPro" id="IPR001586">
    <property type="entry name" value="Beta-lactam_class-C_AS"/>
</dbReference>
<dbReference type="EC" id="3.5.2.6" evidence="3 7"/>
<dbReference type="Gene3D" id="1.25.40.10">
    <property type="entry name" value="Tetratricopeptide repeat domain"/>
    <property type="match status" value="1"/>
</dbReference>
<dbReference type="SUPFAM" id="SSF56601">
    <property type="entry name" value="beta-lactamase/transpeptidase-like"/>
    <property type="match status" value="1"/>
</dbReference>
<dbReference type="PANTHER" id="PTHR46825">
    <property type="entry name" value="D-ALANYL-D-ALANINE-CARBOXYPEPTIDASE/ENDOPEPTIDASE AMPH"/>
    <property type="match status" value="1"/>
</dbReference>
<dbReference type="InterPro" id="IPR012338">
    <property type="entry name" value="Beta-lactam/transpept-like"/>
</dbReference>
<evidence type="ECO:0000256" key="5">
    <source>
        <dbReference type="ARBA" id="ARBA00023251"/>
    </source>
</evidence>
<evidence type="ECO:0000256" key="1">
    <source>
        <dbReference type="ARBA" id="ARBA00001526"/>
    </source>
</evidence>
<dbReference type="Proteomes" id="UP001237737">
    <property type="component" value="Unassembled WGS sequence"/>
</dbReference>
<organism evidence="10 11">
    <name type="scientific">Luteibacter jiangsuensis</name>
    <dbReference type="NCBI Taxonomy" id="637577"/>
    <lineage>
        <taxon>Bacteria</taxon>
        <taxon>Pseudomonadati</taxon>
        <taxon>Pseudomonadota</taxon>
        <taxon>Gammaproteobacteria</taxon>
        <taxon>Lysobacterales</taxon>
        <taxon>Rhodanobacteraceae</taxon>
        <taxon>Luteibacter</taxon>
    </lineage>
</organism>
<evidence type="ECO:0000256" key="6">
    <source>
        <dbReference type="PROSITE-ProRule" id="PRU00339"/>
    </source>
</evidence>
<evidence type="ECO:0000256" key="4">
    <source>
        <dbReference type="ARBA" id="ARBA00022801"/>
    </source>
</evidence>
<dbReference type="SMART" id="SM00028">
    <property type="entry name" value="TPR"/>
    <property type="match status" value="1"/>
</dbReference>
<dbReference type="EMBL" id="JAUSSK010000001">
    <property type="protein sequence ID" value="MDQ0008636.1"/>
    <property type="molecule type" value="Genomic_DNA"/>
</dbReference>
<keyword evidence="8" id="KW-0732">Signal</keyword>